<comment type="caution">
    <text evidence="2">The sequence shown here is derived from an EMBL/GenBank/DDBJ whole genome shotgun (WGS) entry which is preliminary data.</text>
</comment>
<name>A0A177AQF7_9BILA</name>
<keyword evidence="1" id="KW-0862">Zinc</keyword>
<reference evidence="2 3" key="1">
    <citation type="submission" date="2016-04" db="EMBL/GenBank/DDBJ databases">
        <title>The genome of Intoshia linei affirms orthonectids as highly simplified spiralians.</title>
        <authorList>
            <person name="Mikhailov K.V."/>
            <person name="Slusarev G.S."/>
            <person name="Nikitin M.A."/>
            <person name="Logacheva M.D."/>
            <person name="Penin A."/>
            <person name="Aleoshin V."/>
            <person name="Panchin Y.V."/>
        </authorList>
    </citation>
    <scope>NUCLEOTIDE SEQUENCE [LARGE SCALE GENOMIC DNA]</scope>
    <source>
        <strain evidence="2">Intl2013</strain>
        <tissue evidence="2">Whole animal</tissue>
    </source>
</reference>
<dbReference type="PANTHER" id="PTHR21497">
    <property type="entry name" value="UBIQUITIN LIGASE E3 ALPHA-RELATED"/>
    <property type="match status" value="1"/>
</dbReference>
<keyword evidence="1" id="KW-0808">Transferase</keyword>
<dbReference type="GO" id="GO:0016567">
    <property type="term" value="P:protein ubiquitination"/>
    <property type="evidence" value="ECO:0007669"/>
    <property type="project" value="UniProtKB-UniRule"/>
</dbReference>
<dbReference type="PANTHER" id="PTHR21497:SF24">
    <property type="entry name" value="E3 UBIQUITIN-PROTEIN LIGASE UBR1"/>
    <property type="match status" value="1"/>
</dbReference>
<organism evidence="2 3">
    <name type="scientific">Intoshia linei</name>
    <dbReference type="NCBI Taxonomy" id="1819745"/>
    <lineage>
        <taxon>Eukaryota</taxon>
        <taxon>Metazoa</taxon>
        <taxon>Spiralia</taxon>
        <taxon>Lophotrochozoa</taxon>
        <taxon>Mesozoa</taxon>
        <taxon>Orthonectida</taxon>
        <taxon>Rhopaluridae</taxon>
        <taxon>Intoshia</taxon>
    </lineage>
</organism>
<proteinExistence type="inferred from homology"/>
<dbReference type="UniPathway" id="UPA00143"/>
<comment type="function">
    <text evidence="1">Ubiquitin ligase protein which is a component of the N-end rule pathway. Recognizes and binds to proteins bearing specific N-terminal residues that are destabilizing according to the N-end rule, leading to their ubiquitination and subsequent degradation.</text>
</comment>
<comment type="pathway">
    <text evidence="1">Protein modification; protein ubiquitination.</text>
</comment>
<evidence type="ECO:0000313" key="2">
    <source>
        <dbReference type="EMBL" id="OAF64246.1"/>
    </source>
</evidence>
<evidence type="ECO:0000256" key="1">
    <source>
        <dbReference type="RuleBase" id="RU366018"/>
    </source>
</evidence>
<dbReference type="GO" id="GO:0000151">
    <property type="term" value="C:ubiquitin ligase complex"/>
    <property type="evidence" value="ECO:0007669"/>
    <property type="project" value="TreeGrafter"/>
</dbReference>
<keyword evidence="1" id="KW-0479">Metal-binding</keyword>
<keyword evidence="1" id="KW-0863">Zinc-finger</keyword>
<dbReference type="Proteomes" id="UP000078046">
    <property type="component" value="Unassembled WGS sequence"/>
</dbReference>
<keyword evidence="3" id="KW-1185">Reference proteome</keyword>
<comment type="catalytic activity">
    <reaction evidence="1">
        <text>S-ubiquitinyl-[E2 ubiquitin-conjugating enzyme]-L-cysteine + [acceptor protein]-L-lysine = [E2 ubiquitin-conjugating enzyme]-L-cysteine + N(6)-ubiquitinyl-[acceptor protein]-L-lysine.</text>
        <dbReference type="EC" id="2.3.2.27"/>
    </reaction>
</comment>
<protein>
    <recommendedName>
        <fullName evidence="1">E3 ubiquitin-protein ligase</fullName>
        <ecNumber evidence="1">2.3.2.27</ecNumber>
    </recommendedName>
</protein>
<comment type="similarity">
    <text evidence="1">Belongs to the E3 ubiquitin-protein ligase UBR1-like family.</text>
</comment>
<keyword evidence="1" id="KW-0833">Ubl conjugation pathway</keyword>
<accession>A0A177AQF7</accession>
<dbReference type="InterPro" id="IPR039164">
    <property type="entry name" value="UBR1-like"/>
</dbReference>
<dbReference type="GO" id="GO:0005737">
    <property type="term" value="C:cytoplasm"/>
    <property type="evidence" value="ECO:0007669"/>
    <property type="project" value="TreeGrafter"/>
</dbReference>
<evidence type="ECO:0000313" key="3">
    <source>
        <dbReference type="Proteomes" id="UP000078046"/>
    </source>
</evidence>
<dbReference type="EC" id="2.3.2.27" evidence="1"/>
<gene>
    <name evidence="2" type="ORF">A3Q56_08052</name>
</gene>
<dbReference type="GO" id="GO:0071596">
    <property type="term" value="P:ubiquitin-dependent protein catabolic process via the N-end rule pathway"/>
    <property type="evidence" value="ECO:0007669"/>
    <property type="project" value="UniProtKB-UniRule"/>
</dbReference>
<dbReference type="OrthoDB" id="15304at2759"/>
<dbReference type="GO" id="GO:0061630">
    <property type="term" value="F:ubiquitin protein ligase activity"/>
    <property type="evidence" value="ECO:0007669"/>
    <property type="project" value="UniProtKB-UniRule"/>
</dbReference>
<dbReference type="GO" id="GO:0008270">
    <property type="term" value="F:zinc ion binding"/>
    <property type="evidence" value="ECO:0007669"/>
    <property type="project" value="UniProtKB-UniRule"/>
</dbReference>
<dbReference type="EMBL" id="LWCA01001994">
    <property type="protein sequence ID" value="OAF64246.1"/>
    <property type="molecule type" value="Genomic_DNA"/>
</dbReference>
<feature type="non-terminal residue" evidence="2">
    <location>
        <position position="701"/>
    </location>
</feature>
<dbReference type="AlphaFoldDB" id="A0A177AQF7"/>
<sequence length="701" mass="83186">MNNNKHKTTDDCDDIRFFKLKKPESFFTLLIKLAKKMKVLNDLMLFIDYDPKDYRNIDAIKKGYDFENDKKNFYFEMKQVTRIGSKPHTFSYLFSRIYANFPKSRKIIDHHLKKKRNLSKNLSNNIKLKNNERKLEILKKFAKNRLKFENESLKNCNEAKKKYRKCDKLYYCEFCKLIEMSTIHSSYVVLVNISDTGLQFLLSPDFSDLCHNIIKKTYFNLSLCRMELIKTFIDQYSKYLSYVQIRGVSLISSCGHYAHQRCFAEYYNLNRHKFFNHIMIHNSPFCCPRCRFTCNFAVSVEPSQFSPNDVYPLYYFENHSNFPRFFHMNKVPVRSLYSFFNNQVNNLLQHNVGNNYNKNVIRLMKNWCVCTIKLNVDYLICIKRVSLIHKNSNFIYPMLTKLNAIYLQARCNMLYIDIFESPANHNDPPTLLEEVSIVYFHILLSSRCDAISLEGFMSLSKAVFFLKYIQILCYIAFTISRDEANTYASRKRTNSINGDDHIHYLSIILEHIQLNYDKNFDSFVNNKLQSIPWSNATIEKKIHKLGLHLLRIISIIQNATFPNKKPNKINQDGTDEFVELYKFVFKIDISKDNVRMNRNFLYPNYPTPLLEKWVVHLAINIKNKSDLPDLVSLLNMNLIDYIHPSFINLPQDYISLIAKYQNILCYNCQIKYTNKIRVLCVLCGKVMCYRRKCRDMYTCFL</sequence>